<reference evidence="2" key="1">
    <citation type="submission" date="2021-01" db="EMBL/GenBank/DDBJ databases">
        <title>Whole genome shotgun sequence of Sphaerisporangium rufum NBRC 109079.</title>
        <authorList>
            <person name="Komaki H."/>
            <person name="Tamura T."/>
        </authorList>
    </citation>
    <scope>NUCLEOTIDE SEQUENCE</scope>
    <source>
        <strain evidence="2">NBRC 109079</strain>
    </source>
</reference>
<evidence type="ECO:0000313" key="2">
    <source>
        <dbReference type="EMBL" id="GII77711.1"/>
    </source>
</evidence>
<dbReference type="EMBL" id="BOOU01000040">
    <property type="protein sequence ID" value="GII77711.1"/>
    <property type="molecule type" value="Genomic_DNA"/>
</dbReference>
<proteinExistence type="predicted"/>
<name>A0A919UY59_9ACTN</name>
<keyword evidence="3" id="KW-1185">Reference proteome</keyword>
<protein>
    <recommendedName>
        <fullName evidence="4">Secreted protein</fullName>
    </recommendedName>
</protein>
<evidence type="ECO:0000256" key="1">
    <source>
        <dbReference type="SAM" id="SignalP"/>
    </source>
</evidence>
<evidence type="ECO:0000313" key="3">
    <source>
        <dbReference type="Proteomes" id="UP000655287"/>
    </source>
</evidence>
<feature type="chain" id="PRO_5037458083" description="Secreted protein" evidence="1">
    <location>
        <begin position="28"/>
        <end position="129"/>
    </location>
</feature>
<dbReference type="RefSeq" id="WP_203984690.1">
    <property type="nucleotide sequence ID" value="NZ_BOOU01000040.1"/>
</dbReference>
<dbReference type="AlphaFoldDB" id="A0A919UY59"/>
<keyword evidence="1" id="KW-0732">Signal</keyword>
<dbReference type="Proteomes" id="UP000655287">
    <property type="component" value="Unassembled WGS sequence"/>
</dbReference>
<organism evidence="2 3">
    <name type="scientific">Sphaerisporangium rufum</name>
    <dbReference type="NCBI Taxonomy" id="1381558"/>
    <lineage>
        <taxon>Bacteria</taxon>
        <taxon>Bacillati</taxon>
        <taxon>Actinomycetota</taxon>
        <taxon>Actinomycetes</taxon>
        <taxon>Streptosporangiales</taxon>
        <taxon>Streptosporangiaceae</taxon>
        <taxon>Sphaerisporangium</taxon>
    </lineage>
</organism>
<evidence type="ECO:0008006" key="4">
    <source>
        <dbReference type="Google" id="ProtNLM"/>
    </source>
</evidence>
<feature type="signal peptide" evidence="1">
    <location>
        <begin position="1"/>
        <end position="27"/>
    </location>
</feature>
<accession>A0A919UY59</accession>
<gene>
    <name evidence="2" type="ORF">Sru01_26930</name>
</gene>
<sequence length="129" mass="13779">MGRLLRNITILAALGTALVSTTTPAQAAASSSSIVKTGGTRAAEAWFNRSDGSHAGKAWFDVYDAKCDANDVYVEYQINGGNSQEKYNSGGCGTTKGYNLQTGYFAIVYRVCVDDAGYNTCGTWRSDHN</sequence>
<comment type="caution">
    <text evidence="2">The sequence shown here is derived from an EMBL/GenBank/DDBJ whole genome shotgun (WGS) entry which is preliminary data.</text>
</comment>